<feature type="domain" description="Peptidase M24" evidence="1">
    <location>
        <begin position="167"/>
        <end position="357"/>
    </location>
</feature>
<dbReference type="PANTHER" id="PTHR46112:SF2">
    <property type="entry name" value="XAA-PRO AMINOPEPTIDASE P-RELATED"/>
    <property type="match status" value="1"/>
</dbReference>
<dbReference type="SUPFAM" id="SSF55920">
    <property type="entry name" value="Creatinase/aminopeptidase"/>
    <property type="match status" value="1"/>
</dbReference>
<dbReference type="RefSeq" id="WP_099306860.1">
    <property type="nucleotide sequence ID" value="NZ_PDVP01000007.1"/>
</dbReference>
<evidence type="ECO:0000313" key="3">
    <source>
        <dbReference type="EMBL" id="PHP66674.1"/>
    </source>
</evidence>
<dbReference type="InterPro" id="IPR000994">
    <property type="entry name" value="Pept_M24"/>
</dbReference>
<accession>A0A2G1QMH2</accession>
<dbReference type="PANTHER" id="PTHR46112">
    <property type="entry name" value="AMINOPEPTIDASE"/>
    <property type="match status" value="1"/>
</dbReference>
<name>A0A2G1QMH2_9HYPH</name>
<dbReference type="CDD" id="cd01066">
    <property type="entry name" value="APP_MetAP"/>
    <property type="match status" value="1"/>
</dbReference>
<dbReference type="EMBL" id="PDVP01000007">
    <property type="protein sequence ID" value="PHP66674.1"/>
    <property type="molecule type" value="Genomic_DNA"/>
</dbReference>
<dbReference type="Gene3D" id="3.40.350.10">
    <property type="entry name" value="Creatinase/prolidase N-terminal domain"/>
    <property type="match status" value="1"/>
</dbReference>
<dbReference type="InterPro" id="IPR000587">
    <property type="entry name" value="Creatinase_N"/>
</dbReference>
<dbReference type="InterPro" id="IPR036005">
    <property type="entry name" value="Creatinase/aminopeptidase-like"/>
</dbReference>
<dbReference type="OrthoDB" id="9806388at2"/>
<gene>
    <name evidence="3" type="ORF">CSC94_13420</name>
</gene>
<sequence length="388" mass="41959">MTERFPVFDAAEHQARVDRLQAAMAARGQDALLLTMPADIFYVTGFLTRFWDSPTRPWFVLVPATGDPVAVIPAIGHDLMRRTWAGEIRTWDAPHPHDDGLSLLSDSICAMVPEGGVLAVPMGRETWLRMPLSGYFAVIERIAPRRIRDGTDTVQRVREIKSAAEIEQIAQVCAVAGRAFDRMPAIAVAGKPLDAVARDFQVAALEEGADWVAYLATRAGPGGYGDVISPAETRPLETGDVLLLDTGAVRNGYYCDFDRNFAIGRASDGVRRAHGVLYGATSDALAALRPGMRACDAHRLLAEGIERRGMTPLGGRLGHGLGISLTEWPSLLPWDETVLHENMVLTLEPGVEVSAGRILVQEEVFVLGAEGARLLSPRGPADLPVLGD</sequence>
<evidence type="ECO:0000259" key="1">
    <source>
        <dbReference type="Pfam" id="PF00557"/>
    </source>
</evidence>
<dbReference type="InterPro" id="IPR050659">
    <property type="entry name" value="Peptidase_M24B"/>
</dbReference>
<protein>
    <submittedName>
        <fullName evidence="3">Peptidase M24</fullName>
    </submittedName>
</protein>
<dbReference type="Pfam" id="PF00557">
    <property type="entry name" value="Peptidase_M24"/>
    <property type="match status" value="1"/>
</dbReference>
<comment type="caution">
    <text evidence="3">The sequence shown here is derived from an EMBL/GenBank/DDBJ whole genome shotgun (WGS) entry which is preliminary data.</text>
</comment>
<dbReference type="Pfam" id="PF01321">
    <property type="entry name" value="Creatinase_N"/>
    <property type="match status" value="1"/>
</dbReference>
<dbReference type="Gene3D" id="3.90.230.10">
    <property type="entry name" value="Creatinase/methionine aminopeptidase superfamily"/>
    <property type="match status" value="1"/>
</dbReference>
<organism evidence="3 4">
    <name type="scientific">Zhengella mangrovi</name>
    <dbReference type="NCBI Taxonomy" id="1982044"/>
    <lineage>
        <taxon>Bacteria</taxon>
        <taxon>Pseudomonadati</taxon>
        <taxon>Pseudomonadota</taxon>
        <taxon>Alphaproteobacteria</taxon>
        <taxon>Hyphomicrobiales</taxon>
        <taxon>Notoacmeibacteraceae</taxon>
        <taxon>Zhengella</taxon>
    </lineage>
</organism>
<feature type="domain" description="Creatinase N-terminal" evidence="2">
    <location>
        <begin position="16"/>
        <end position="160"/>
    </location>
</feature>
<evidence type="ECO:0000259" key="2">
    <source>
        <dbReference type="Pfam" id="PF01321"/>
    </source>
</evidence>
<evidence type="ECO:0000313" key="4">
    <source>
        <dbReference type="Proteomes" id="UP000221168"/>
    </source>
</evidence>
<dbReference type="Proteomes" id="UP000221168">
    <property type="component" value="Unassembled WGS sequence"/>
</dbReference>
<dbReference type="InterPro" id="IPR029149">
    <property type="entry name" value="Creatin/AminoP/Spt16_N"/>
</dbReference>
<keyword evidence="4" id="KW-1185">Reference proteome</keyword>
<proteinExistence type="predicted"/>
<dbReference type="SUPFAM" id="SSF53092">
    <property type="entry name" value="Creatinase/prolidase N-terminal domain"/>
    <property type="match status" value="1"/>
</dbReference>
<dbReference type="AlphaFoldDB" id="A0A2G1QMH2"/>
<reference evidence="3 4" key="1">
    <citation type="submission" date="2017-10" db="EMBL/GenBank/DDBJ databases">
        <title>Sedimentibacterium mangrovi gen. nov., sp. nov., a novel member of family Phyllobacteriacea isolated from mangrove sediment.</title>
        <authorList>
            <person name="Liao H."/>
            <person name="Tian Y."/>
        </authorList>
    </citation>
    <scope>NUCLEOTIDE SEQUENCE [LARGE SCALE GENOMIC DNA]</scope>
    <source>
        <strain evidence="3 4">X9-2-2</strain>
    </source>
</reference>